<feature type="compositionally biased region" description="Low complexity" evidence="1">
    <location>
        <begin position="36"/>
        <end position="51"/>
    </location>
</feature>
<feature type="compositionally biased region" description="Basic and acidic residues" evidence="1">
    <location>
        <begin position="150"/>
        <end position="171"/>
    </location>
</feature>
<feature type="non-terminal residue" evidence="2">
    <location>
        <position position="275"/>
    </location>
</feature>
<organism evidence="2">
    <name type="scientific">uncultured Solirubrobacterales bacterium</name>
    <dbReference type="NCBI Taxonomy" id="768556"/>
    <lineage>
        <taxon>Bacteria</taxon>
        <taxon>Bacillati</taxon>
        <taxon>Actinomycetota</taxon>
        <taxon>Thermoleophilia</taxon>
        <taxon>Solirubrobacterales</taxon>
        <taxon>environmental samples</taxon>
    </lineage>
</organism>
<name>A0A6J4SCJ8_9ACTN</name>
<sequence length="275" mass="28308">ATGSRLAQWLSRRPRRSADRAQEGPAGVDGQGAGGPVRAHAQRAPAAPRLAGVGGAGAPSARGARGRGARPRVRADRRRRGALPAGVCRRAGRRPRGGARDRGSRRSAPRAGPAVGRPGRGRGGAAGRAAAAGARAAGGRAALVAGLHGRVDRAGRGRRGDPRAPLRDPRRGRALSRGVRGRAGADGAAAGCPGRADRTHPRGLLPLRVHGARPCVRRRPGPPPRGAEGVRLPRRRRERGDPDIRGPRAVSRAHDDRPSTVHVRVPPGCAPGAGM</sequence>
<feature type="compositionally biased region" description="Basic and acidic residues" evidence="1">
    <location>
        <begin position="238"/>
        <end position="259"/>
    </location>
</feature>
<reference evidence="2" key="1">
    <citation type="submission" date="2020-02" db="EMBL/GenBank/DDBJ databases">
        <authorList>
            <person name="Meier V. D."/>
        </authorList>
    </citation>
    <scope>NUCLEOTIDE SEQUENCE</scope>
    <source>
        <strain evidence="2">AVDCRST_MAG45</strain>
    </source>
</reference>
<protein>
    <submittedName>
        <fullName evidence="2">Uncharacterized protein</fullName>
    </submittedName>
</protein>
<dbReference type="AlphaFoldDB" id="A0A6J4SCJ8"/>
<dbReference type="EMBL" id="CADCVU010000063">
    <property type="protein sequence ID" value="CAA9490177.1"/>
    <property type="molecule type" value="Genomic_DNA"/>
</dbReference>
<proteinExistence type="predicted"/>
<accession>A0A6J4SCJ8</accession>
<evidence type="ECO:0000256" key="1">
    <source>
        <dbReference type="SAM" id="MobiDB-lite"/>
    </source>
</evidence>
<evidence type="ECO:0000313" key="2">
    <source>
        <dbReference type="EMBL" id="CAA9490177.1"/>
    </source>
</evidence>
<feature type="compositionally biased region" description="Basic residues" evidence="1">
    <location>
        <begin position="64"/>
        <end position="81"/>
    </location>
</feature>
<feature type="region of interest" description="Disordered" evidence="1">
    <location>
        <begin position="1"/>
        <end position="128"/>
    </location>
</feature>
<feature type="non-terminal residue" evidence="2">
    <location>
        <position position="1"/>
    </location>
</feature>
<feature type="compositionally biased region" description="Low complexity" evidence="1">
    <location>
        <begin position="185"/>
        <end position="194"/>
    </location>
</feature>
<gene>
    <name evidence="2" type="ORF">AVDCRST_MAG45-699</name>
</gene>
<feature type="region of interest" description="Disordered" evidence="1">
    <location>
        <begin position="150"/>
        <end position="275"/>
    </location>
</feature>